<evidence type="ECO:0000256" key="1">
    <source>
        <dbReference type="SAM" id="MobiDB-lite"/>
    </source>
</evidence>
<evidence type="ECO:0000313" key="2">
    <source>
        <dbReference type="EMBL" id="RMB97874.1"/>
    </source>
</evidence>
<evidence type="ECO:0000313" key="3">
    <source>
        <dbReference type="Proteomes" id="UP000269221"/>
    </source>
</evidence>
<dbReference type="Proteomes" id="UP000269221">
    <property type="component" value="Unassembled WGS sequence"/>
</dbReference>
<reference evidence="2 3" key="1">
    <citation type="submission" date="2018-07" db="EMBL/GenBank/DDBJ databases">
        <title>A high quality draft genome assembly of the barn swallow (H. rustica rustica).</title>
        <authorList>
            <person name="Formenti G."/>
            <person name="Chiara M."/>
            <person name="Poveda L."/>
            <person name="Francoijs K.-J."/>
            <person name="Bonisoli-Alquati A."/>
            <person name="Canova L."/>
            <person name="Gianfranceschi L."/>
            <person name="Horner D.S."/>
            <person name="Saino N."/>
        </authorList>
    </citation>
    <scope>NUCLEOTIDE SEQUENCE [LARGE SCALE GENOMIC DNA]</scope>
    <source>
        <strain evidence="2">Chelidonia</strain>
        <tissue evidence="2">Blood</tissue>
    </source>
</reference>
<gene>
    <name evidence="2" type="ORF">DUI87_25352</name>
</gene>
<proteinExistence type="predicted"/>
<feature type="region of interest" description="Disordered" evidence="1">
    <location>
        <begin position="1"/>
        <end position="47"/>
    </location>
</feature>
<dbReference type="EMBL" id="QRBI01000154">
    <property type="protein sequence ID" value="RMB97874.1"/>
    <property type="molecule type" value="Genomic_DNA"/>
</dbReference>
<protein>
    <submittedName>
        <fullName evidence="2">Uncharacterized protein</fullName>
    </submittedName>
</protein>
<name>A0A3M0JAL7_HIRRU</name>
<accession>A0A3M0JAL7</accession>
<organism evidence="2 3">
    <name type="scientific">Hirundo rustica rustica</name>
    <dbReference type="NCBI Taxonomy" id="333673"/>
    <lineage>
        <taxon>Eukaryota</taxon>
        <taxon>Metazoa</taxon>
        <taxon>Chordata</taxon>
        <taxon>Craniata</taxon>
        <taxon>Vertebrata</taxon>
        <taxon>Euteleostomi</taxon>
        <taxon>Archelosauria</taxon>
        <taxon>Archosauria</taxon>
        <taxon>Dinosauria</taxon>
        <taxon>Saurischia</taxon>
        <taxon>Theropoda</taxon>
        <taxon>Coelurosauria</taxon>
        <taxon>Aves</taxon>
        <taxon>Neognathae</taxon>
        <taxon>Neoaves</taxon>
        <taxon>Telluraves</taxon>
        <taxon>Australaves</taxon>
        <taxon>Passeriformes</taxon>
        <taxon>Sylvioidea</taxon>
        <taxon>Hirundinidae</taxon>
        <taxon>Hirundo</taxon>
    </lineage>
</organism>
<dbReference type="AlphaFoldDB" id="A0A3M0JAL7"/>
<feature type="compositionally biased region" description="Basic and acidic residues" evidence="1">
    <location>
        <begin position="38"/>
        <end position="47"/>
    </location>
</feature>
<keyword evidence="3" id="KW-1185">Reference proteome</keyword>
<comment type="caution">
    <text evidence="2">The sequence shown here is derived from an EMBL/GenBank/DDBJ whole genome shotgun (WGS) entry which is preliminary data.</text>
</comment>
<sequence length="111" mass="12321">MSSEVFANTAGVCDSESEPGQGAVRLGSPEQLEPVDSQEGRSPSEQRSVKYMKVTKAQGKYFSINKKELGNYSENQSRAIMKRLKSGVYEYIYFSKVKILNGCPTDEAQVK</sequence>